<dbReference type="Pfam" id="PF18962">
    <property type="entry name" value="Por_Secre_tail"/>
    <property type="match status" value="1"/>
</dbReference>
<dbReference type="NCBIfam" id="TIGR04183">
    <property type="entry name" value="Por_Secre_tail"/>
    <property type="match status" value="1"/>
</dbReference>
<dbReference type="InterPro" id="IPR044925">
    <property type="entry name" value="His-Me_finger_sf"/>
</dbReference>
<dbReference type="Pfam" id="PF04231">
    <property type="entry name" value="Endonuclease_1"/>
    <property type="match status" value="1"/>
</dbReference>
<dbReference type="PANTHER" id="PTHR33607:SF2">
    <property type="entry name" value="ENDONUCLEASE-1"/>
    <property type="match status" value="1"/>
</dbReference>
<dbReference type="Proteomes" id="UP001500027">
    <property type="component" value="Unassembled WGS sequence"/>
</dbReference>
<keyword evidence="3" id="KW-0732">Signal</keyword>
<sequence length="333" mass="37864">MPTYYGSIDLDQNGIDLEIDLSQLIRETHTTLLPYTSSQPDTWDAVKQTDLVPGDTENVLLFYGYDDFDGNTETDYTRDKDLSCHTTSCSGLFNREHVYARSIANPSLTTEDPGSGTDAHNLRACDGDMNSNRSNRLFQDSNTSTNSHITASGNWYPGDEWKGDVARIVMYMFLRYPNQCPANDIGTGTNTNNTDMPDVFLQWNIEDPVSDYETQRNTVLESMQGNRNPFIDNPYLATKIWGGNPAEDKWGLLSVIGLNLNHVKIYPVPVSERLYITNTTSTFIDIAVYNVNGQKIRLPQTNNYLDVRKLKNGFYYLQVKEQEEVFTFKFIKN</sequence>
<dbReference type="InterPro" id="IPR007346">
    <property type="entry name" value="Endonuclease-I"/>
</dbReference>
<feature type="compositionally biased region" description="Polar residues" evidence="5">
    <location>
        <begin position="129"/>
        <end position="145"/>
    </location>
</feature>
<evidence type="ECO:0000259" key="6">
    <source>
        <dbReference type="Pfam" id="PF18962"/>
    </source>
</evidence>
<evidence type="ECO:0000256" key="5">
    <source>
        <dbReference type="SAM" id="MobiDB-lite"/>
    </source>
</evidence>
<feature type="region of interest" description="Disordered" evidence="5">
    <location>
        <begin position="105"/>
        <end position="145"/>
    </location>
</feature>
<keyword evidence="8" id="KW-1185">Reference proteome</keyword>
<evidence type="ECO:0000256" key="4">
    <source>
        <dbReference type="ARBA" id="ARBA00022801"/>
    </source>
</evidence>
<keyword evidence="2" id="KW-0540">Nuclease</keyword>
<evidence type="ECO:0000256" key="1">
    <source>
        <dbReference type="ARBA" id="ARBA00006429"/>
    </source>
</evidence>
<organism evidence="7 8">
    <name type="scientific">Hyunsoonleella aestuarii</name>
    <dbReference type="NCBI Taxonomy" id="912802"/>
    <lineage>
        <taxon>Bacteria</taxon>
        <taxon>Pseudomonadati</taxon>
        <taxon>Bacteroidota</taxon>
        <taxon>Flavobacteriia</taxon>
        <taxon>Flavobacteriales</taxon>
        <taxon>Flavobacteriaceae</taxon>
    </lineage>
</organism>
<evidence type="ECO:0000256" key="2">
    <source>
        <dbReference type="ARBA" id="ARBA00022722"/>
    </source>
</evidence>
<evidence type="ECO:0000313" key="8">
    <source>
        <dbReference type="Proteomes" id="UP001500027"/>
    </source>
</evidence>
<evidence type="ECO:0000313" key="7">
    <source>
        <dbReference type="EMBL" id="GAA4268993.1"/>
    </source>
</evidence>
<dbReference type="InterPro" id="IPR026444">
    <property type="entry name" value="Secre_tail"/>
</dbReference>
<dbReference type="EMBL" id="BAABAV010000001">
    <property type="protein sequence ID" value="GAA4268993.1"/>
    <property type="molecule type" value="Genomic_DNA"/>
</dbReference>
<name>A0ABP8E9S1_9FLAO</name>
<dbReference type="PANTHER" id="PTHR33607">
    <property type="entry name" value="ENDONUCLEASE-1"/>
    <property type="match status" value="1"/>
</dbReference>
<dbReference type="SUPFAM" id="SSF54060">
    <property type="entry name" value="His-Me finger endonucleases"/>
    <property type="match status" value="1"/>
</dbReference>
<gene>
    <name evidence="7" type="ORF">GCM10022257_10940</name>
</gene>
<comment type="caution">
    <text evidence="7">The sequence shown here is derived from an EMBL/GenBank/DDBJ whole genome shotgun (WGS) entry which is preliminary data.</text>
</comment>
<accession>A0ABP8E9S1</accession>
<reference evidence="8" key="1">
    <citation type="journal article" date="2019" name="Int. J. Syst. Evol. Microbiol.">
        <title>The Global Catalogue of Microorganisms (GCM) 10K type strain sequencing project: providing services to taxonomists for standard genome sequencing and annotation.</title>
        <authorList>
            <consortium name="The Broad Institute Genomics Platform"/>
            <consortium name="The Broad Institute Genome Sequencing Center for Infectious Disease"/>
            <person name="Wu L."/>
            <person name="Ma J."/>
        </authorList>
    </citation>
    <scope>NUCLEOTIDE SEQUENCE [LARGE SCALE GENOMIC DNA]</scope>
    <source>
        <strain evidence="8">JCM 17452</strain>
    </source>
</reference>
<feature type="domain" description="Secretion system C-terminal sorting" evidence="6">
    <location>
        <begin position="265"/>
        <end position="331"/>
    </location>
</feature>
<comment type="similarity">
    <text evidence="1">Belongs to the EndA/NucM nuclease family.</text>
</comment>
<keyword evidence="4" id="KW-0378">Hydrolase</keyword>
<proteinExistence type="inferred from homology"/>
<protein>
    <recommendedName>
        <fullName evidence="6">Secretion system C-terminal sorting domain-containing protein</fullName>
    </recommendedName>
</protein>
<evidence type="ECO:0000256" key="3">
    <source>
        <dbReference type="ARBA" id="ARBA00022729"/>
    </source>
</evidence>